<keyword evidence="5" id="KW-1185">Reference proteome</keyword>
<organism evidence="3 4">
    <name type="scientific">Polarella glacialis</name>
    <name type="common">Dinoflagellate</name>
    <dbReference type="NCBI Taxonomy" id="89957"/>
    <lineage>
        <taxon>Eukaryota</taxon>
        <taxon>Sar</taxon>
        <taxon>Alveolata</taxon>
        <taxon>Dinophyceae</taxon>
        <taxon>Suessiales</taxon>
        <taxon>Suessiaceae</taxon>
        <taxon>Polarella</taxon>
    </lineage>
</organism>
<dbReference type="AlphaFoldDB" id="A0A813JB99"/>
<evidence type="ECO:0000313" key="4">
    <source>
        <dbReference type="Proteomes" id="UP000626109"/>
    </source>
</evidence>
<accession>A0A813JB99</accession>
<dbReference type="EMBL" id="CAJNNV010031782">
    <property type="protein sequence ID" value="CAE8637848.1"/>
    <property type="molecule type" value="Genomic_DNA"/>
</dbReference>
<dbReference type="Proteomes" id="UP000654075">
    <property type="component" value="Unassembled WGS sequence"/>
</dbReference>
<dbReference type="EMBL" id="CAJNNW010025061">
    <property type="protein sequence ID" value="CAE8675432.1"/>
    <property type="molecule type" value="Genomic_DNA"/>
</dbReference>
<sequence length="221" mass="24052">HRQLSASAAAAAGVTALFVASAAFLGARLPSSTFRVHERTVALEAVQTLEPPTAPPRQVEEEGGRDPSKLIECEVSAAYRRGELCGSASCKDPAAQPKPDYRDGSEVWLFRQVYTDDFEVLLRKMGYHLPMIYRNVSISCGEKSLSDLWQESCVDCIRHLTSDAYGEMGMIVPAHPDPKLRGRSDAPDVGAAECLTQGMDYSASAPGSGLFCRTRQREAWA</sequence>
<evidence type="ECO:0000256" key="1">
    <source>
        <dbReference type="SAM" id="MobiDB-lite"/>
    </source>
</evidence>
<protein>
    <submittedName>
        <fullName evidence="3">Uncharacterized protein</fullName>
    </submittedName>
</protein>
<dbReference type="Proteomes" id="UP000626109">
    <property type="component" value="Unassembled WGS sequence"/>
</dbReference>
<evidence type="ECO:0000313" key="3">
    <source>
        <dbReference type="EMBL" id="CAE8675432.1"/>
    </source>
</evidence>
<feature type="non-terminal residue" evidence="3">
    <location>
        <position position="1"/>
    </location>
</feature>
<reference evidence="3" key="1">
    <citation type="submission" date="2021-02" db="EMBL/GenBank/DDBJ databases">
        <authorList>
            <person name="Dougan E. K."/>
            <person name="Rhodes N."/>
            <person name="Thang M."/>
            <person name="Chan C."/>
        </authorList>
    </citation>
    <scope>NUCLEOTIDE SEQUENCE</scope>
</reference>
<evidence type="ECO:0000313" key="5">
    <source>
        <dbReference type="Proteomes" id="UP000654075"/>
    </source>
</evidence>
<name>A0A813JB99_POLGL</name>
<proteinExistence type="predicted"/>
<comment type="caution">
    <text evidence="3">The sequence shown here is derived from an EMBL/GenBank/DDBJ whole genome shotgun (WGS) entry which is preliminary data.</text>
</comment>
<dbReference type="OMA" id="GSEVWLF"/>
<feature type="region of interest" description="Disordered" evidence="1">
    <location>
        <begin position="47"/>
        <end position="66"/>
    </location>
</feature>
<dbReference type="OrthoDB" id="10311424at2759"/>
<evidence type="ECO:0000313" key="2">
    <source>
        <dbReference type="EMBL" id="CAE8637848.1"/>
    </source>
</evidence>
<gene>
    <name evidence="2" type="ORF">PGLA1383_LOCUS53148</name>
    <name evidence="3" type="ORF">PGLA2088_LOCUS19380</name>
</gene>